<gene>
    <name evidence="5" type="primary">LOC107064868</name>
</gene>
<evidence type="ECO:0000259" key="3">
    <source>
        <dbReference type="Pfam" id="PF10223"/>
    </source>
</evidence>
<keyword evidence="4" id="KW-1185">Reference proteome</keyword>
<accession>A0ABM1HZW6</accession>
<proteinExistence type="inferred from homology"/>
<feature type="domain" description="Menorin-like" evidence="3">
    <location>
        <begin position="38"/>
        <end position="288"/>
    </location>
</feature>
<dbReference type="Proteomes" id="UP000694924">
    <property type="component" value="Unplaced"/>
</dbReference>
<protein>
    <submittedName>
        <fullName evidence="5">Protein FAM151B isoform X1</fullName>
    </submittedName>
</protein>
<dbReference type="PANTHER" id="PTHR21184">
    <property type="entry name" value="MENORIN (DENDRITIC BRANCHING PROTEIN)"/>
    <property type="match status" value="1"/>
</dbReference>
<dbReference type="PANTHER" id="PTHR21184:SF6">
    <property type="entry name" value="CONSERVED PLASMA MEMBRANE PROTEIN"/>
    <property type="match status" value="1"/>
</dbReference>
<dbReference type="Pfam" id="PF10223">
    <property type="entry name" value="Menorin_N"/>
    <property type="match status" value="1"/>
</dbReference>
<evidence type="ECO:0000256" key="1">
    <source>
        <dbReference type="ARBA" id="ARBA00044953"/>
    </source>
</evidence>
<feature type="signal peptide" evidence="2">
    <location>
        <begin position="1"/>
        <end position="21"/>
    </location>
</feature>
<dbReference type="InterPro" id="IPR019356">
    <property type="entry name" value="Menorin_dom"/>
</dbReference>
<comment type="similarity">
    <text evidence="1">Belongs to the menorin family.</text>
</comment>
<evidence type="ECO:0000313" key="4">
    <source>
        <dbReference type="Proteomes" id="UP000694924"/>
    </source>
</evidence>
<keyword evidence="2" id="KW-0732">Signal</keyword>
<organism evidence="4 5">
    <name type="scientific">Polistes dominula</name>
    <name type="common">European paper wasp</name>
    <name type="synonym">Vespa dominula</name>
    <dbReference type="NCBI Taxonomy" id="743375"/>
    <lineage>
        <taxon>Eukaryota</taxon>
        <taxon>Metazoa</taxon>
        <taxon>Ecdysozoa</taxon>
        <taxon>Arthropoda</taxon>
        <taxon>Hexapoda</taxon>
        <taxon>Insecta</taxon>
        <taxon>Pterygota</taxon>
        <taxon>Neoptera</taxon>
        <taxon>Endopterygota</taxon>
        <taxon>Hymenoptera</taxon>
        <taxon>Apocrita</taxon>
        <taxon>Aculeata</taxon>
        <taxon>Vespoidea</taxon>
        <taxon>Vespidae</taxon>
        <taxon>Polistinae</taxon>
        <taxon>Polistini</taxon>
        <taxon>Polistes</taxon>
    </lineage>
</organism>
<name>A0ABM1HZW6_POLDO</name>
<feature type="chain" id="PRO_5046691147" evidence="2">
    <location>
        <begin position="22"/>
        <end position="320"/>
    </location>
</feature>
<evidence type="ECO:0000313" key="5">
    <source>
        <dbReference type="RefSeq" id="XP_015173503.1"/>
    </source>
</evidence>
<reference evidence="5" key="1">
    <citation type="submission" date="2025-08" db="UniProtKB">
        <authorList>
            <consortium name="RefSeq"/>
        </authorList>
    </citation>
    <scope>IDENTIFICATION</scope>
    <source>
        <tissue evidence="5">Whole body</tissue>
    </source>
</reference>
<sequence>MDCTTFAKILSFLTLIQFVMCDGIAPDPKTFFQGIKGNLTNIVWAHAVNSKENLAKALTAKNIMMLEADVVLGYLTTNSTNTNITNSIPIMAHPPETESDLSLEEFLMVVLNDGSKGIKLDFKSIEAFDGSKSILANKRKEFTVPLFLNADILPGPVDAKTLPVNSTLFLESAMKTFPESVLSVGWTTRYGSEPNITEGQYTEEHIQNMVDTLTKNKVTQSVTYPVRAGLAAGDINVMKTLIDRSSSFGNATLTIWSSQGDNVDTNKLSELIKTIGIDKVYVDVPQDVWMKLDLSNGSSTFNTAMMTVMTLISFLFARML</sequence>
<evidence type="ECO:0000256" key="2">
    <source>
        <dbReference type="SAM" id="SignalP"/>
    </source>
</evidence>
<dbReference type="GeneID" id="107064868"/>
<dbReference type="RefSeq" id="XP_015173503.1">
    <property type="nucleotide sequence ID" value="XM_015318017.1"/>
</dbReference>